<dbReference type="InterPro" id="IPR045279">
    <property type="entry name" value="ARR-like"/>
</dbReference>
<keyword evidence="2" id="KW-0902">Two-component regulatory system</keyword>
<dbReference type="Gene3D" id="1.10.10.60">
    <property type="entry name" value="Homeodomain-like"/>
    <property type="match status" value="1"/>
</dbReference>
<dbReference type="EMBL" id="JAXIOK010000007">
    <property type="protein sequence ID" value="KAK4766040.1"/>
    <property type="molecule type" value="Genomic_DNA"/>
</dbReference>
<comment type="subcellular location">
    <subcellularLocation>
        <location evidence="1">Nucleus</location>
    </subcellularLocation>
</comment>
<dbReference type="InterPro" id="IPR009057">
    <property type="entry name" value="Homeodomain-like_sf"/>
</dbReference>
<dbReference type="Pfam" id="PF00072">
    <property type="entry name" value="Response_reg"/>
    <property type="match status" value="1"/>
</dbReference>
<dbReference type="InterPro" id="IPR006447">
    <property type="entry name" value="Myb_dom_plants"/>
</dbReference>
<evidence type="ECO:0000256" key="7">
    <source>
        <dbReference type="SAM" id="MobiDB-lite"/>
    </source>
</evidence>
<evidence type="ECO:0000256" key="4">
    <source>
        <dbReference type="ARBA" id="ARBA00023163"/>
    </source>
</evidence>
<evidence type="ECO:0000256" key="2">
    <source>
        <dbReference type="ARBA" id="ARBA00023012"/>
    </source>
</evidence>
<dbReference type="NCBIfam" id="TIGR01557">
    <property type="entry name" value="myb_SHAQKYF"/>
    <property type="match status" value="1"/>
</dbReference>
<evidence type="ECO:0000259" key="8">
    <source>
        <dbReference type="PROSITE" id="PS50110"/>
    </source>
</evidence>
<keyword evidence="5" id="KW-0539">Nucleus</keyword>
<feature type="region of interest" description="Disordered" evidence="7">
    <location>
        <begin position="493"/>
        <end position="527"/>
    </location>
</feature>
<protein>
    <recommendedName>
        <fullName evidence="8">Response regulatory domain-containing protein</fullName>
    </recommendedName>
</protein>
<evidence type="ECO:0000256" key="6">
    <source>
        <dbReference type="PROSITE-ProRule" id="PRU00169"/>
    </source>
</evidence>
<dbReference type="FunFam" id="1.10.10.60:FF:000007">
    <property type="entry name" value="Two-component response regulator"/>
    <property type="match status" value="1"/>
</dbReference>
<keyword evidence="6" id="KW-0597">Phosphoprotein</keyword>
<gene>
    <name evidence="9" type="ORF">SAY87_007682</name>
</gene>
<dbReference type="PANTHER" id="PTHR43874">
    <property type="entry name" value="TWO-COMPONENT RESPONSE REGULATOR"/>
    <property type="match status" value="1"/>
</dbReference>
<dbReference type="InterPro" id="IPR011006">
    <property type="entry name" value="CheY-like_superfamily"/>
</dbReference>
<reference evidence="9 10" key="1">
    <citation type="journal article" date="2023" name="Hortic Res">
        <title>Pangenome of water caltrop reveals structural variations and asymmetric subgenome divergence after allopolyploidization.</title>
        <authorList>
            <person name="Zhang X."/>
            <person name="Chen Y."/>
            <person name="Wang L."/>
            <person name="Yuan Y."/>
            <person name="Fang M."/>
            <person name="Shi L."/>
            <person name="Lu R."/>
            <person name="Comes H.P."/>
            <person name="Ma Y."/>
            <person name="Chen Y."/>
            <person name="Huang G."/>
            <person name="Zhou Y."/>
            <person name="Zheng Z."/>
            <person name="Qiu Y."/>
        </authorList>
    </citation>
    <scope>NUCLEOTIDE SEQUENCE [LARGE SCALE GENOMIC DNA]</scope>
    <source>
        <tissue evidence="9">Roots</tissue>
    </source>
</reference>
<dbReference type="GO" id="GO:0003677">
    <property type="term" value="F:DNA binding"/>
    <property type="evidence" value="ECO:0007669"/>
    <property type="project" value="InterPro"/>
</dbReference>
<proteinExistence type="predicted"/>
<keyword evidence="4" id="KW-0804">Transcription</keyword>
<dbReference type="GO" id="GO:0000160">
    <property type="term" value="P:phosphorelay signal transduction system"/>
    <property type="evidence" value="ECO:0007669"/>
    <property type="project" value="UniProtKB-KW"/>
</dbReference>
<dbReference type="GO" id="GO:0009736">
    <property type="term" value="P:cytokinin-activated signaling pathway"/>
    <property type="evidence" value="ECO:0007669"/>
    <property type="project" value="InterPro"/>
</dbReference>
<dbReference type="PROSITE" id="PS50110">
    <property type="entry name" value="RESPONSE_REGULATORY"/>
    <property type="match status" value="1"/>
</dbReference>
<evidence type="ECO:0000256" key="3">
    <source>
        <dbReference type="ARBA" id="ARBA00023015"/>
    </source>
</evidence>
<feature type="modified residue" description="4-aspartylphosphate" evidence="6">
    <location>
        <position position="77"/>
    </location>
</feature>
<sequence>MDAEIAVEYLHKSEEMTKISPGKIRILVVDDDYSDLLSTINTLRKFMNYEVSGVNDPMEAISTLRKSRDMFDLIMADYDMPLMSGIELQRLIREEFNLPVIMMSTDDKGYVMQRSVECGAAFFIQKPVKAVDCQNLGQYALVRSNKGSSVTAPANRLSNMGLPLPVAASTMTAMSMANDLSHPKMPINFNEIENDLKRKLPPVDEADAARKRKFKWNDTFHTRFVQAVDIIGIDRATPKKIHELMNDPDVTRQNVASHLQQKYRIWRKKYSEEEKRSIPPPIMGSSNVLPTRDPRTFYASQPPPIPNSLSRGEYHPAHPIMNEVRTPLLQQGLPWSSTNSNFLRVNLFPSQEPDYNLNSRAMFGQQVFGTAHDHALRYQPGIPSFVKDPQNNTANDLISGRWAINDHFASHGSMTPNDPVLQNQSMQASLNPNNPDSMRREIIFGNYSGTRASASFSGNVYPSHLSYGNPHTSQGIAVCSNAGGQLNGANQQLGGGTNDCSSRLTDPAAGSNQMKGGEGGQPDQINPTVNATTLRENCYTTLLSDEEVFDILVEMPNLEEATLLTPTLIEYPSDNKHQLLAEDNAFQDFEVLMDMEMPINDGFLDYILATFPPCSLPSPPRQEI</sequence>
<feature type="compositionally biased region" description="Polar residues" evidence="7">
    <location>
        <begin position="498"/>
        <end position="514"/>
    </location>
</feature>
<accession>A0AAN7QIJ6</accession>
<organism evidence="9 10">
    <name type="scientific">Trapa incisa</name>
    <dbReference type="NCBI Taxonomy" id="236973"/>
    <lineage>
        <taxon>Eukaryota</taxon>
        <taxon>Viridiplantae</taxon>
        <taxon>Streptophyta</taxon>
        <taxon>Embryophyta</taxon>
        <taxon>Tracheophyta</taxon>
        <taxon>Spermatophyta</taxon>
        <taxon>Magnoliopsida</taxon>
        <taxon>eudicotyledons</taxon>
        <taxon>Gunneridae</taxon>
        <taxon>Pentapetalae</taxon>
        <taxon>rosids</taxon>
        <taxon>malvids</taxon>
        <taxon>Myrtales</taxon>
        <taxon>Lythraceae</taxon>
        <taxon>Trapa</taxon>
    </lineage>
</organism>
<comment type="caution">
    <text evidence="9">The sequence shown here is derived from an EMBL/GenBank/DDBJ whole genome shotgun (WGS) entry which is preliminary data.</text>
</comment>
<keyword evidence="3" id="KW-0805">Transcription regulation</keyword>
<evidence type="ECO:0000313" key="10">
    <source>
        <dbReference type="Proteomes" id="UP001345219"/>
    </source>
</evidence>
<dbReference type="SUPFAM" id="SSF46689">
    <property type="entry name" value="Homeodomain-like"/>
    <property type="match status" value="1"/>
</dbReference>
<dbReference type="InterPro" id="IPR001789">
    <property type="entry name" value="Sig_transdc_resp-reg_receiver"/>
</dbReference>
<name>A0AAN7QIJ6_9MYRT</name>
<evidence type="ECO:0000256" key="5">
    <source>
        <dbReference type="ARBA" id="ARBA00023242"/>
    </source>
</evidence>
<evidence type="ECO:0000313" key="9">
    <source>
        <dbReference type="EMBL" id="KAK4766040.1"/>
    </source>
</evidence>
<dbReference type="SMART" id="SM00448">
    <property type="entry name" value="REC"/>
    <property type="match status" value="1"/>
</dbReference>
<dbReference type="SUPFAM" id="SSF52172">
    <property type="entry name" value="CheY-like"/>
    <property type="match status" value="1"/>
</dbReference>
<dbReference type="Proteomes" id="UP001345219">
    <property type="component" value="Chromosome 7"/>
</dbReference>
<evidence type="ECO:0000256" key="1">
    <source>
        <dbReference type="ARBA" id="ARBA00004123"/>
    </source>
</evidence>
<feature type="domain" description="Response regulatory" evidence="8">
    <location>
        <begin position="25"/>
        <end position="141"/>
    </location>
</feature>
<dbReference type="GO" id="GO:0005634">
    <property type="term" value="C:nucleus"/>
    <property type="evidence" value="ECO:0007669"/>
    <property type="project" value="UniProtKB-SubCell"/>
</dbReference>
<dbReference type="AlphaFoldDB" id="A0AAN7QIJ6"/>
<dbReference type="Gene3D" id="3.40.50.2300">
    <property type="match status" value="1"/>
</dbReference>
<dbReference type="PANTHER" id="PTHR43874:SF19">
    <property type="entry name" value="RESPONSE REGULATOR 23-RELATED"/>
    <property type="match status" value="1"/>
</dbReference>
<keyword evidence="10" id="KW-1185">Reference proteome</keyword>